<gene>
    <name evidence="2" type="ORF">Rhopal_006719-T1</name>
</gene>
<feature type="region of interest" description="Disordered" evidence="1">
    <location>
        <begin position="595"/>
        <end position="653"/>
    </location>
</feature>
<evidence type="ECO:0000313" key="2">
    <source>
        <dbReference type="EMBL" id="GJN93662.1"/>
    </source>
</evidence>
<feature type="compositionally biased region" description="Low complexity" evidence="1">
    <location>
        <begin position="1014"/>
        <end position="1030"/>
    </location>
</feature>
<feature type="region of interest" description="Disordered" evidence="1">
    <location>
        <begin position="1005"/>
        <end position="1030"/>
    </location>
</feature>
<comment type="caution">
    <text evidence="2">The sequence shown here is derived from an EMBL/GenBank/DDBJ whole genome shotgun (WGS) entry which is preliminary data.</text>
</comment>
<organism evidence="2 3">
    <name type="scientific">Rhodotorula paludigena</name>
    <dbReference type="NCBI Taxonomy" id="86838"/>
    <lineage>
        <taxon>Eukaryota</taxon>
        <taxon>Fungi</taxon>
        <taxon>Dikarya</taxon>
        <taxon>Basidiomycota</taxon>
        <taxon>Pucciniomycotina</taxon>
        <taxon>Microbotryomycetes</taxon>
        <taxon>Sporidiobolales</taxon>
        <taxon>Sporidiobolaceae</taxon>
        <taxon>Rhodotorula</taxon>
    </lineage>
</organism>
<feature type="region of interest" description="Disordered" evidence="1">
    <location>
        <begin position="903"/>
        <end position="936"/>
    </location>
</feature>
<feature type="region of interest" description="Disordered" evidence="1">
    <location>
        <begin position="786"/>
        <end position="817"/>
    </location>
</feature>
<feature type="compositionally biased region" description="Basic and acidic residues" evidence="1">
    <location>
        <begin position="298"/>
        <end position="311"/>
    </location>
</feature>
<feature type="region of interest" description="Disordered" evidence="1">
    <location>
        <begin position="443"/>
        <end position="492"/>
    </location>
</feature>
<keyword evidence="3" id="KW-1185">Reference proteome</keyword>
<feature type="region of interest" description="Disordered" evidence="1">
    <location>
        <begin position="80"/>
        <end position="132"/>
    </location>
</feature>
<feature type="region of interest" description="Disordered" evidence="1">
    <location>
        <begin position="271"/>
        <end position="347"/>
    </location>
</feature>
<evidence type="ECO:0000313" key="3">
    <source>
        <dbReference type="Proteomes" id="UP001342314"/>
    </source>
</evidence>
<feature type="compositionally biased region" description="Low complexity" evidence="1">
    <location>
        <begin position="636"/>
        <end position="646"/>
    </location>
</feature>
<feature type="compositionally biased region" description="Low complexity" evidence="1">
    <location>
        <begin position="284"/>
        <end position="296"/>
    </location>
</feature>
<dbReference type="EMBL" id="BQKY01000014">
    <property type="protein sequence ID" value="GJN93662.1"/>
    <property type="molecule type" value="Genomic_DNA"/>
</dbReference>
<feature type="region of interest" description="Disordered" evidence="1">
    <location>
        <begin position="547"/>
        <end position="581"/>
    </location>
</feature>
<feature type="compositionally biased region" description="Low complexity" evidence="1">
    <location>
        <begin position="571"/>
        <end position="581"/>
    </location>
</feature>
<protein>
    <recommendedName>
        <fullName evidence="4">Proteophosphoglycan ppg4</fullName>
    </recommendedName>
</protein>
<feature type="compositionally biased region" description="Low complexity" evidence="1">
    <location>
        <begin position="547"/>
        <end position="564"/>
    </location>
</feature>
<feature type="compositionally biased region" description="Polar residues" evidence="1">
    <location>
        <begin position="603"/>
        <end position="612"/>
    </location>
</feature>
<sequence>MRAKKPAARRPSVPPVEDPFYVRPAASPITASSPFSAAAFDQYMGLGIQNAQSARAVGAAKEASGSGLGKKLLSFPWTRQDKKHAVAQQQEIVDESLSRSSRADGAPPASPVLQATASLPLGFPAPPPATPADVLARARQHPSFAAINAHVPGHPQSNSSLSTIRTTSSFASTALFVSSEDGDWSEATTLSLTSSPESGRDSAGENGTPSHLRMWRVKGLKVEPPSTLPDIAERENEARMSIYDGLAPSSGYNTPLRRNSTPVPSAVAAMLADPETPPRPKRFSTSSIKPSSPSSPLDLEREKAIRVERAQQARASPGGSPGGGADADDEVSPRPARRISMRRTKSQDLLLESPRAARRFSPSMRIPSIRFEGISMESVFAEVEEKVNRELAGVRSAEKTSPRLAKQARRRTRVLSIAQPSSPTREQQDASAPLVVLEAPASEPWTPTVPEAPSQSPSLDSLGSGASSPRLPLDVPRPRPFPRRTSSRPAPLNVEAANAEPAWAPRSAPLQAPAPLWSPPADATFAYKPVEQPQLALISPPLAGAFSPTTATSSSLSPQLAPSPILGEPFTSEPSPSLSTASTATFRACDIPELLVCPPSPPQQAKQSTATISRPLRRQSLQYVPQRPQPSPPLHRASTPVPAPSRRAPPRPLTIINGQTKVTVLPEKKMVRVSTRASNKRASERPRTSMHATYSPIPQVQVTPPPPPSPFLPSVEEEVEEEHVAESTTPPVSPLLPCFTTKPYRPASVLRTDFHPALSTLNVGHQTVDEDSSDCEESLHNMLMRLNRPHTPPAPASAAAHHDEPAQPSTSSSKGSLSLTELALELHTTSHNRLSMLAREMGAAVSTKENLAPSVDAPRSRSATPTPRDPSKRYSRLYEAGSDPLLAFAPKPLSPSVMHQSLAPQSEAGTGGPGNWSSSDDDAFDAMPDVPLEADEGNVDLDDELERTLASLVSDQELSSSSSISSAFSSNDSSAMPPTRHRSSSRHKSIDSASTIDYAHDAKAVATAPGPDNSSISRSGSHSSDLTDSSYDSADLDEGIVCLGERVSCMYNVGVIGMAM</sequence>
<evidence type="ECO:0000256" key="1">
    <source>
        <dbReference type="SAM" id="MobiDB-lite"/>
    </source>
</evidence>
<accession>A0AAV5GW07</accession>
<feature type="region of interest" description="Disordered" evidence="1">
    <location>
        <begin position="845"/>
        <end position="874"/>
    </location>
</feature>
<name>A0AAV5GW07_9BASI</name>
<feature type="compositionally biased region" description="Basic residues" evidence="1">
    <location>
        <begin position="335"/>
        <end position="344"/>
    </location>
</feature>
<feature type="region of interest" description="Disordered" evidence="1">
    <location>
        <begin position="953"/>
        <end position="992"/>
    </location>
</feature>
<feature type="compositionally biased region" description="Polar residues" evidence="1">
    <location>
        <begin position="453"/>
        <end position="466"/>
    </location>
</feature>
<feature type="compositionally biased region" description="Low complexity" evidence="1">
    <location>
        <begin position="953"/>
        <end position="974"/>
    </location>
</feature>
<dbReference type="Proteomes" id="UP001342314">
    <property type="component" value="Unassembled WGS sequence"/>
</dbReference>
<feature type="compositionally biased region" description="Polar residues" evidence="1">
    <location>
        <begin position="186"/>
        <end position="197"/>
    </location>
</feature>
<proteinExistence type="predicted"/>
<evidence type="ECO:0008006" key="4">
    <source>
        <dbReference type="Google" id="ProtNLM"/>
    </source>
</evidence>
<reference evidence="2 3" key="1">
    <citation type="submission" date="2021-12" db="EMBL/GenBank/DDBJ databases">
        <title>High titer production of polyol ester of fatty acids by Rhodotorula paludigena BS15 towards product separation-free biomass refinery.</title>
        <authorList>
            <person name="Mano J."/>
            <person name="Ono H."/>
            <person name="Tanaka T."/>
            <person name="Naito K."/>
            <person name="Sushida H."/>
            <person name="Ike M."/>
            <person name="Tokuyasu K."/>
            <person name="Kitaoka M."/>
        </authorList>
    </citation>
    <scope>NUCLEOTIDE SEQUENCE [LARGE SCALE GENOMIC DNA]</scope>
    <source>
        <strain evidence="2 3">BS15</strain>
    </source>
</reference>
<feature type="region of interest" description="Disordered" evidence="1">
    <location>
        <begin position="185"/>
        <end position="212"/>
    </location>
</feature>
<feature type="region of interest" description="Disordered" evidence="1">
    <location>
        <begin position="392"/>
        <end position="431"/>
    </location>
</feature>
<dbReference type="AlphaFoldDB" id="A0AAV5GW07"/>